<reference evidence="2" key="2">
    <citation type="journal article" date="2021" name="PeerJ">
        <title>Extensive microbial diversity within the chicken gut microbiome revealed by metagenomics and culture.</title>
        <authorList>
            <person name="Gilroy R."/>
            <person name="Ravi A."/>
            <person name="Getino M."/>
            <person name="Pursley I."/>
            <person name="Horton D.L."/>
            <person name="Alikhan N.F."/>
            <person name="Baker D."/>
            <person name="Gharbi K."/>
            <person name="Hall N."/>
            <person name="Watson M."/>
            <person name="Adriaenssens E.M."/>
            <person name="Foster-Nyarko E."/>
            <person name="Jarju S."/>
            <person name="Secka A."/>
            <person name="Antonio M."/>
            <person name="Oren A."/>
            <person name="Chaudhuri R.R."/>
            <person name="La Ragione R."/>
            <person name="Hildebrand F."/>
            <person name="Pallen M.J."/>
        </authorList>
    </citation>
    <scope>NUCLEOTIDE SEQUENCE</scope>
    <source>
        <strain evidence="2">1063</strain>
    </source>
</reference>
<dbReference type="Pfam" id="PF09397">
    <property type="entry name" value="FtsK_gamma"/>
    <property type="match status" value="1"/>
</dbReference>
<dbReference type="SMART" id="SM00843">
    <property type="entry name" value="Ftsk_gamma"/>
    <property type="match status" value="1"/>
</dbReference>
<dbReference type="SUPFAM" id="SSF46785">
    <property type="entry name" value="Winged helix' DNA-binding domain"/>
    <property type="match status" value="1"/>
</dbReference>
<accession>A0A9D1HRE0</accession>
<organism evidence="2 3">
    <name type="scientific">Candidatus Limadaptatus stercorigallinarum</name>
    <dbReference type="NCBI Taxonomy" id="2840845"/>
    <lineage>
        <taxon>Bacteria</taxon>
        <taxon>Bacillati</taxon>
        <taxon>Bacillota</taxon>
        <taxon>Clostridia</taxon>
        <taxon>Eubacteriales</taxon>
        <taxon>Candidatus Limadaptatus</taxon>
    </lineage>
</organism>
<dbReference type="EMBL" id="DVMN01000029">
    <property type="protein sequence ID" value="HIU20924.1"/>
    <property type="molecule type" value="Genomic_DNA"/>
</dbReference>
<gene>
    <name evidence="2" type="ORF">IAD51_01610</name>
</gene>
<feature type="domain" description="FtsK gamma" evidence="1">
    <location>
        <begin position="104"/>
        <end position="171"/>
    </location>
</feature>
<dbReference type="InterPro" id="IPR036388">
    <property type="entry name" value="WH-like_DNA-bd_sf"/>
</dbReference>
<evidence type="ECO:0000313" key="2">
    <source>
        <dbReference type="EMBL" id="HIU20924.1"/>
    </source>
</evidence>
<comment type="caution">
    <text evidence="2">The sequence shown here is derived from an EMBL/GenBank/DDBJ whole genome shotgun (WGS) entry which is preliminary data.</text>
</comment>
<sequence length="184" mass="19877">MSEVIRESDTFFGLVARALETAADAGRISEKKIVSALGVRKPTAAKIMCALALIGALGEKHGGKYAYAGESDATADVRKRAEEFPQDYLPMVEEDKAFKAIGAEGYMTGTLLPAVRICVLYGSVSVIFLQRKMSVGYERAHEIFDIIAACGFLGEEDEINPGRRKVNIGYADYDRLFAALGGGK</sequence>
<dbReference type="Proteomes" id="UP000824088">
    <property type="component" value="Unassembled WGS sequence"/>
</dbReference>
<evidence type="ECO:0000259" key="1">
    <source>
        <dbReference type="SMART" id="SM00843"/>
    </source>
</evidence>
<protein>
    <recommendedName>
        <fullName evidence="1">FtsK gamma domain-containing protein</fullName>
    </recommendedName>
</protein>
<dbReference type="Gene3D" id="1.10.10.10">
    <property type="entry name" value="Winged helix-like DNA-binding domain superfamily/Winged helix DNA-binding domain"/>
    <property type="match status" value="1"/>
</dbReference>
<dbReference type="InterPro" id="IPR036390">
    <property type="entry name" value="WH_DNA-bd_sf"/>
</dbReference>
<dbReference type="AlphaFoldDB" id="A0A9D1HRE0"/>
<name>A0A9D1HRE0_9FIRM</name>
<reference evidence="2" key="1">
    <citation type="submission" date="2020-10" db="EMBL/GenBank/DDBJ databases">
        <authorList>
            <person name="Gilroy R."/>
        </authorList>
    </citation>
    <scope>NUCLEOTIDE SEQUENCE</scope>
    <source>
        <strain evidence="2">1063</strain>
    </source>
</reference>
<proteinExistence type="predicted"/>
<evidence type="ECO:0000313" key="3">
    <source>
        <dbReference type="Proteomes" id="UP000824088"/>
    </source>
</evidence>
<dbReference type="InterPro" id="IPR018541">
    <property type="entry name" value="Ftsk_gamma"/>
</dbReference>